<comment type="catalytic activity">
    <reaction evidence="10">
        <text>guanosine(10) in tRNA + 2 S-adenosyl-L-methionine = N(2)-dimethylguanosine(10) in tRNA + 2 S-adenosyl-L-homocysteine + 2 H(+)</text>
        <dbReference type="Rhea" id="RHEA:43124"/>
        <dbReference type="Rhea" id="RHEA-COMP:10355"/>
        <dbReference type="Rhea" id="RHEA-COMP:10358"/>
        <dbReference type="ChEBI" id="CHEBI:15378"/>
        <dbReference type="ChEBI" id="CHEBI:57856"/>
        <dbReference type="ChEBI" id="CHEBI:59789"/>
        <dbReference type="ChEBI" id="CHEBI:74269"/>
        <dbReference type="ChEBI" id="CHEBI:74513"/>
        <dbReference type="EC" id="2.1.1.213"/>
    </reaction>
</comment>
<evidence type="ECO:0000256" key="14">
    <source>
        <dbReference type="ARBA" id="ARBA00082665"/>
    </source>
</evidence>
<evidence type="ECO:0000256" key="12">
    <source>
        <dbReference type="ARBA" id="ARBA00061338"/>
    </source>
</evidence>
<dbReference type="Pfam" id="PF01170">
    <property type="entry name" value="UPF0020"/>
    <property type="match status" value="1"/>
</dbReference>
<dbReference type="PANTHER" id="PTHR14911">
    <property type="entry name" value="THUMP DOMAIN-CONTAINING"/>
    <property type="match status" value="1"/>
</dbReference>
<dbReference type="PROSITE" id="PS51165">
    <property type="entry name" value="THUMP"/>
    <property type="match status" value="1"/>
</dbReference>
<keyword evidence="18" id="KW-1185">Reference proteome</keyword>
<dbReference type="SUPFAM" id="SSF53335">
    <property type="entry name" value="S-adenosyl-L-methionine-dependent methyltransferases"/>
    <property type="match status" value="1"/>
</dbReference>
<dbReference type="PROSITE" id="PS00092">
    <property type="entry name" value="N6_MTASE"/>
    <property type="match status" value="1"/>
</dbReference>
<evidence type="ECO:0000256" key="4">
    <source>
        <dbReference type="ARBA" id="ARBA00022555"/>
    </source>
</evidence>
<dbReference type="PATRIC" id="fig|1698261.3.peg.85"/>
<dbReference type="InterPro" id="IPR029063">
    <property type="entry name" value="SAM-dependent_MTases_sf"/>
</dbReference>
<comment type="similarity">
    <text evidence="12">Belongs to the methyltransferase superfamily. Trm-G10 family.</text>
</comment>
<dbReference type="SMART" id="SM00981">
    <property type="entry name" value="THUMP"/>
    <property type="match status" value="1"/>
</dbReference>
<keyword evidence="9 15" id="KW-0694">RNA-binding</keyword>
<dbReference type="InterPro" id="IPR002052">
    <property type="entry name" value="DNA_methylase_N6_adenine_CS"/>
</dbReference>
<keyword evidence="4" id="KW-0820">tRNA-binding</keyword>
<proteinExistence type="inferred from homology"/>
<dbReference type="AlphaFoldDB" id="A0A133U8Y6"/>
<comment type="subcellular location">
    <subcellularLocation>
        <location evidence="1">Cytoplasm</location>
    </subcellularLocation>
</comment>
<keyword evidence="3" id="KW-0963">Cytoplasm</keyword>
<evidence type="ECO:0000256" key="5">
    <source>
        <dbReference type="ARBA" id="ARBA00022603"/>
    </source>
</evidence>
<feature type="domain" description="THUMP" evidence="16">
    <location>
        <begin position="46"/>
        <end position="152"/>
    </location>
</feature>
<keyword evidence="8" id="KW-0819">tRNA processing</keyword>
<accession>A0A133U8Y6</accession>
<evidence type="ECO:0000256" key="15">
    <source>
        <dbReference type="PROSITE-ProRule" id="PRU00529"/>
    </source>
</evidence>
<dbReference type="Gene3D" id="3.30.2130.30">
    <property type="match status" value="1"/>
</dbReference>
<name>A0A133U8Y6_9EURY</name>
<dbReference type="Pfam" id="PF02926">
    <property type="entry name" value="THUMP"/>
    <property type="match status" value="1"/>
</dbReference>
<dbReference type="GO" id="GO:0030488">
    <property type="term" value="P:tRNA methylation"/>
    <property type="evidence" value="ECO:0007669"/>
    <property type="project" value="TreeGrafter"/>
</dbReference>
<dbReference type="GO" id="GO:0005737">
    <property type="term" value="C:cytoplasm"/>
    <property type="evidence" value="ECO:0007669"/>
    <property type="project" value="UniProtKB-SubCell"/>
</dbReference>
<comment type="function">
    <text evidence="11">Catalyzes the adenosylmethionine-dependent methylation of the exocyclic amino group (N(2)) of guanosine at position 10 of various tRNAs. Acts via a two-step process that leads to the formation of either N(2)-monomethyl (m(2)G) or N(2)-dimethylguanosine (m(2)(2)G).</text>
</comment>
<dbReference type="GO" id="GO:0000049">
    <property type="term" value="F:tRNA binding"/>
    <property type="evidence" value="ECO:0007669"/>
    <property type="project" value="UniProtKB-KW"/>
</dbReference>
<gene>
    <name evidence="17" type="ORF">AKJ62_00355</name>
</gene>
<evidence type="ECO:0000256" key="8">
    <source>
        <dbReference type="ARBA" id="ARBA00022694"/>
    </source>
</evidence>
<dbReference type="EMBL" id="LHXL01000002">
    <property type="protein sequence ID" value="KXA90652.1"/>
    <property type="molecule type" value="Genomic_DNA"/>
</dbReference>
<evidence type="ECO:0000256" key="1">
    <source>
        <dbReference type="ARBA" id="ARBA00004496"/>
    </source>
</evidence>
<dbReference type="SUPFAM" id="SSF143437">
    <property type="entry name" value="THUMP domain-like"/>
    <property type="match status" value="1"/>
</dbReference>
<dbReference type="GO" id="GO:0160101">
    <property type="term" value="F:tRNA (guanine(10)-N2)-dimethyltransferase activity"/>
    <property type="evidence" value="ECO:0007669"/>
    <property type="project" value="UniProtKB-EC"/>
</dbReference>
<dbReference type="InterPro" id="IPR000241">
    <property type="entry name" value="RlmKL-like_Mtase"/>
</dbReference>
<evidence type="ECO:0000313" key="18">
    <source>
        <dbReference type="Proteomes" id="UP000070589"/>
    </source>
</evidence>
<evidence type="ECO:0000256" key="11">
    <source>
        <dbReference type="ARBA" id="ARBA00054380"/>
    </source>
</evidence>
<sequence length="343" mass="38666">MRRLTFFLSGEHSKIPSSEVAAAIEAENHNYKAIEKLDQILTVETDANPALLSRRLGMCHWIGEHFCTCGEEDLIEAIGSSDILDFLPQSRSIAVRVRRVKNYLSEIDTQKLAQKIADAILEKYDYNVDLENPHNEIACVLSEGKCVVTKILTKVERQAFQERKPSKRAFVHPSTMQPNLARALVNLARTPRNGTFLDPFCGVGGILIEAGLIGSTPIGVDIKPELIEGSRKNLKERGIKEFELHETDAKDLDIEKVDAIATDPPYGRQASTGGSELKELYKSTLPVLTNQLKSEKYLCITAPTEIELEKMSEDLPLNIKDIYRQRVHKSLTRNIYVFQREKY</sequence>
<dbReference type="PANTHER" id="PTHR14911:SF21">
    <property type="entry name" value="N2-METHYLGUANOSINE TRNA METHYLTRANSFERASE"/>
    <property type="match status" value="1"/>
</dbReference>
<evidence type="ECO:0000256" key="6">
    <source>
        <dbReference type="ARBA" id="ARBA00022679"/>
    </source>
</evidence>
<comment type="caution">
    <text evidence="17">The sequence shown here is derived from an EMBL/GenBank/DDBJ whole genome shotgun (WGS) entry which is preliminary data.</text>
</comment>
<protein>
    <recommendedName>
        <fullName evidence="13">tRNA (guanine(10)-N(2))-dimethyltransferase</fullName>
        <ecNumber evidence="13">2.1.1.213</ecNumber>
    </recommendedName>
    <alternativeName>
        <fullName evidence="14">tRNA:G10 dimethyltransferase</fullName>
    </alternativeName>
</protein>
<evidence type="ECO:0000256" key="13">
    <source>
        <dbReference type="ARBA" id="ARBA00066936"/>
    </source>
</evidence>
<keyword evidence="5" id="KW-0489">Methyltransferase</keyword>
<evidence type="ECO:0000256" key="2">
    <source>
        <dbReference type="ARBA" id="ARBA00011245"/>
    </source>
</evidence>
<dbReference type="Proteomes" id="UP000070589">
    <property type="component" value="Unassembled WGS sequence"/>
</dbReference>
<reference evidence="17 18" key="1">
    <citation type="journal article" date="2016" name="Sci. Rep.">
        <title>Metabolic traits of an uncultured archaeal lineage -MSBL1- from brine pools of the Red Sea.</title>
        <authorList>
            <person name="Mwirichia R."/>
            <person name="Alam I."/>
            <person name="Rashid M."/>
            <person name="Vinu M."/>
            <person name="Ba-Alawi W."/>
            <person name="Anthony Kamau A."/>
            <person name="Kamanda Ngugi D."/>
            <person name="Goker M."/>
            <person name="Klenk H.P."/>
            <person name="Bajic V."/>
            <person name="Stingl U."/>
        </authorList>
    </citation>
    <scope>NUCLEOTIDE SEQUENCE [LARGE SCALE GENOMIC DNA]</scope>
    <source>
        <strain evidence="17">SCGC-AAA259D14</strain>
    </source>
</reference>
<dbReference type="Gene3D" id="3.40.50.150">
    <property type="entry name" value="Vaccinia Virus protein VP39"/>
    <property type="match status" value="1"/>
</dbReference>
<evidence type="ECO:0000259" key="16">
    <source>
        <dbReference type="PROSITE" id="PS51165"/>
    </source>
</evidence>
<dbReference type="EC" id="2.1.1.213" evidence="13"/>
<dbReference type="FunFam" id="3.40.50.150:FF:000251">
    <property type="entry name" value="Putative RNA methylase"/>
    <property type="match status" value="1"/>
</dbReference>
<evidence type="ECO:0000256" key="9">
    <source>
        <dbReference type="ARBA" id="ARBA00022884"/>
    </source>
</evidence>
<dbReference type="InterPro" id="IPR004114">
    <property type="entry name" value="THUMP_dom"/>
</dbReference>
<evidence type="ECO:0000256" key="7">
    <source>
        <dbReference type="ARBA" id="ARBA00022691"/>
    </source>
</evidence>
<evidence type="ECO:0000256" key="3">
    <source>
        <dbReference type="ARBA" id="ARBA00022490"/>
    </source>
</evidence>
<comment type="subunit">
    <text evidence="2">Monomer.</text>
</comment>
<keyword evidence="7" id="KW-0949">S-adenosyl-L-methionine</keyword>
<dbReference type="CDD" id="cd02440">
    <property type="entry name" value="AdoMet_MTases"/>
    <property type="match status" value="1"/>
</dbReference>
<organism evidence="17 18">
    <name type="scientific">candidate division MSBL1 archaeon SCGC-AAA259D14</name>
    <dbReference type="NCBI Taxonomy" id="1698261"/>
    <lineage>
        <taxon>Archaea</taxon>
        <taxon>Methanobacteriati</taxon>
        <taxon>Methanobacteriota</taxon>
        <taxon>candidate division MSBL1</taxon>
    </lineage>
</organism>
<keyword evidence="6" id="KW-0808">Transferase</keyword>
<evidence type="ECO:0000256" key="10">
    <source>
        <dbReference type="ARBA" id="ARBA00051883"/>
    </source>
</evidence>
<evidence type="ECO:0000313" key="17">
    <source>
        <dbReference type="EMBL" id="KXA90652.1"/>
    </source>
</evidence>
<dbReference type="CDD" id="cd11715">
    <property type="entry name" value="THUMP_AdoMetMT"/>
    <property type="match status" value="1"/>
</dbReference>